<proteinExistence type="predicted"/>
<organism evidence="2 3">
    <name type="scientific">Cohnella thailandensis</name>
    <dbReference type="NCBI Taxonomy" id="557557"/>
    <lineage>
        <taxon>Bacteria</taxon>
        <taxon>Bacillati</taxon>
        <taxon>Bacillota</taxon>
        <taxon>Bacilli</taxon>
        <taxon>Bacillales</taxon>
        <taxon>Paenibacillaceae</taxon>
        <taxon>Cohnella</taxon>
    </lineage>
</organism>
<dbReference type="RefSeq" id="WP_185122050.1">
    <property type="nucleotide sequence ID" value="NZ_JACJVQ010000019.1"/>
</dbReference>
<evidence type="ECO:0000256" key="1">
    <source>
        <dbReference type="SAM" id="SignalP"/>
    </source>
</evidence>
<keyword evidence="3" id="KW-1185">Reference proteome</keyword>
<evidence type="ECO:0000313" key="3">
    <source>
        <dbReference type="Proteomes" id="UP000535838"/>
    </source>
</evidence>
<dbReference type="Proteomes" id="UP000535838">
    <property type="component" value="Unassembled WGS sequence"/>
</dbReference>
<evidence type="ECO:0000313" key="2">
    <source>
        <dbReference type="EMBL" id="MBB6636849.1"/>
    </source>
</evidence>
<comment type="caution">
    <text evidence="2">The sequence shown here is derived from an EMBL/GenBank/DDBJ whole genome shotgun (WGS) entry which is preliminary data.</text>
</comment>
<keyword evidence="1" id="KW-0732">Signal</keyword>
<accession>A0A841T1B9</accession>
<reference evidence="2 3" key="1">
    <citation type="submission" date="2020-08" db="EMBL/GenBank/DDBJ databases">
        <title>Cohnella phylogeny.</title>
        <authorList>
            <person name="Dunlap C."/>
        </authorList>
    </citation>
    <scope>NUCLEOTIDE SEQUENCE [LARGE SCALE GENOMIC DNA]</scope>
    <source>
        <strain evidence="2 3">DSM 25241</strain>
    </source>
</reference>
<feature type="chain" id="PRO_5032415835" description="Copper amine oxidase-like N-terminal domain-containing protein" evidence="1">
    <location>
        <begin position="23"/>
        <end position="565"/>
    </location>
</feature>
<feature type="signal peptide" evidence="1">
    <location>
        <begin position="1"/>
        <end position="22"/>
    </location>
</feature>
<dbReference type="EMBL" id="JACJVQ010000019">
    <property type="protein sequence ID" value="MBB6636849.1"/>
    <property type="molecule type" value="Genomic_DNA"/>
</dbReference>
<name>A0A841T1B9_9BACL</name>
<gene>
    <name evidence="2" type="ORF">H7B67_22205</name>
</gene>
<evidence type="ECO:0008006" key="4">
    <source>
        <dbReference type="Google" id="ProtNLM"/>
    </source>
</evidence>
<sequence>MRKTMILLLALVLMMTAQGASASADHSAAAKVSSNRIYMDGQFMDATGFTIAGNNYFRLRDIAEMFSVTTSRFNVTWNGGSNSVELVTGEPYEKPETDQDIYYSSYSTYSAKPSASRILIDGQAVSMTAYVIDGSTYFKLRDLGANVPFDVKLGEFNEIYLYSQTPQNAYRAEMAYDANFNRVSSDYPRWQSPVESNLIRNADGTVSVIEANEGLTIETYDASYRLLAKKKLELELPLFGAFYSGEKYNYVAYGQENREENDDKEVIRIVRYDKNFARIDSVSVRGGESFTTVPFDAGSGRMAESGNTLVFHTARERYTTEDGKNHQSQLTILVDTSTMTVTNDLGRFQENHVSHSFDQYALFDGSEHVLLDHGDAYPRSIVLSKGTGSSYVTLDLFDIPGAIGANMTGVSVGGFGMSSADYLVAMNSIDHSKVSEYTSFDMVGLEKDQRDVILVSVPRNNLTTSAIRQTTIAKYIGTDKYASIPKLVKLDDDKLMVLWQEFDAQQNRGDLKYVLVDGEGQPTGNVQSIENFALSECQPIVVDNKVIWYAQENGMRTFYSIPLSA</sequence>
<dbReference type="AlphaFoldDB" id="A0A841T1B9"/>
<protein>
    <recommendedName>
        <fullName evidence="4">Copper amine oxidase-like N-terminal domain-containing protein</fullName>
    </recommendedName>
</protein>